<dbReference type="Pfam" id="PF13676">
    <property type="entry name" value="TIR_2"/>
    <property type="match status" value="1"/>
</dbReference>
<dbReference type="PROSITE" id="PS50104">
    <property type="entry name" value="TIR"/>
    <property type="match status" value="1"/>
</dbReference>
<dbReference type="RefSeq" id="WP_079683292.1">
    <property type="nucleotide sequence ID" value="NZ_FUYQ01000011.1"/>
</dbReference>
<evidence type="ECO:0000313" key="2">
    <source>
        <dbReference type="EMBL" id="SKB55932.1"/>
    </source>
</evidence>
<dbReference type="InterPro" id="IPR000157">
    <property type="entry name" value="TIR_dom"/>
</dbReference>
<dbReference type="AlphaFoldDB" id="A0A1T5C8M7"/>
<feature type="domain" description="TIR" evidence="1">
    <location>
        <begin position="211"/>
        <end position="338"/>
    </location>
</feature>
<organism evidence="2 3">
    <name type="scientific">Parabacteroides chartae</name>
    <dbReference type="NCBI Taxonomy" id="1037355"/>
    <lineage>
        <taxon>Bacteria</taxon>
        <taxon>Pseudomonadati</taxon>
        <taxon>Bacteroidota</taxon>
        <taxon>Bacteroidia</taxon>
        <taxon>Bacteroidales</taxon>
        <taxon>Tannerellaceae</taxon>
        <taxon>Parabacteroides</taxon>
    </lineage>
</organism>
<gene>
    <name evidence="2" type="ORF">SAMN05660349_01751</name>
</gene>
<name>A0A1T5C8M7_9BACT</name>
<dbReference type="SUPFAM" id="SSF52200">
    <property type="entry name" value="Toll/Interleukin receptor TIR domain"/>
    <property type="match status" value="1"/>
</dbReference>
<evidence type="ECO:0000313" key="3">
    <source>
        <dbReference type="Proteomes" id="UP000190852"/>
    </source>
</evidence>
<accession>A0A1T5C8M7</accession>
<protein>
    <submittedName>
        <fullName evidence="2">TIR domain-containing protein</fullName>
    </submittedName>
</protein>
<dbReference type="GO" id="GO:0007165">
    <property type="term" value="P:signal transduction"/>
    <property type="evidence" value="ECO:0007669"/>
    <property type="project" value="InterPro"/>
</dbReference>
<reference evidence="3" key="1">
    <citation type="submission" date="2017-02" db="EMBL/GenBank/DDBJ databases">
        <authorList>
            <person name="Varghese N."/>
            <person name="Submissions S."/>
        </authorList>
    </citation>
    <scope>NUCLEOTIDE SEQUENCE [LARGE SCALE GENOMIC DNA]</scope>
    <source>
        <strain evidence="3">DSM 24967</strain>
    </source>
</reference>
<dbReference type="Proteomes" id="UP000190852">
    <property type="component" value="Unassembled WGS sequence"/>
</dbReference>
<dbReference type="Gene3D" id="3.40.50.10140">
    <property type="entry name" value="Toll/interleukin-1 receptor homology (TIR) domain"/>
    <property type="match status" value="1"/>
</dbReference>
<dbReference type="EMBL" id="FUYQ01000011">
    <property type="protein sequence ID" value="SKB55932.1"/>
    <property type="molecule type" value="Genomic_DNA"/>
</dbReference>
<evidence type="ECO:0000259" key="1">
    <source>
        <dbReference type="PROSITE" id="PS50104"/>
    </source>
</evidence>
<keyword evidence="3" id="KW-1185">Reference proteome</keyword>
<sequence length="441" mass="52712">MNALFENNTFPLCDNQDDSLKQNLELIIYERRKNVLLVDMKNIKEYLEQTFFKYTDRFKIVYIDLILEDRRNDFIEQTSYCAKKLFPENIIVQFLFEKYYTLKSDHYILKDEIFYSIFKELSKDSHLVLVVDNFNLSADHIIDTDYHRLKKLYCDECKGKISFILVVENKNLSILKKTYRRRVFFDTFDNTDNSLYQSLSHKKIIYETKMRRHEVYISYAWGGESEIIVTEICQQLQNNKVKYYIDKKDIAYKDSIREFEERLGAGDYVILVVSDKFLKSKDCMYEFLQIKNAGNIYERIFPIVLEDAKIYDPNDRIYYIKYWEEKVKELDENIKTISPAYLSGLRDDIDNYTEYRKIIPEITALLSRMNTLSPQVHRNNNYSELIKAIERQHEKDSTSISERGNFSADNTITSELKHRRVNQYGENSIYIENNNGDIIIN</sequence>
<dbReference type="SMART" id="SM00255">
    <property type="entry name" value="TIR"/>
    <property type="match status" value="1"/>
</dbReference>
<dbReference type="InterPro" id="IPR035897">
    <property type="entry name" value="Toll_tir_struct_dom_sf"/>
</dbReference>
<proteinExistence type="predicted"/>